<sequence length="478" mass="52222">MAKQCFVAYTPDIAVPFGLDTFLLKTSKELQAGLGVHASVLLMCQVFLLQVEPSQLHVILICDLTKLGVLNTQILSKHISLFKTVLTKNGQRCLADESVICLSLSSAKQIGILLAFSMGRMFVSSDLWKLRGLKPPFPPALAEADFKVPTQGTFLTNSTRRNYTDAQETAQWLGGSAVLQAVLRNLMNNCAAGASVAKKMAVVHTTGYDAALEQACLALSLPVMTLCHEKMLHSYASTIISSGMLEEWKTGSGIMKTVAPKYIPDAPEGDLEPPKEIPELLACVSSDNCLLLPSALRMEFLQCPLRGPDWRQFLKRFDADHAAPVAMDVVASSEPQTPQEPTQWEKIFPGEISQDSGLAEPDTTWPVDGAPCIMKKIGQKLFVSATADCELEAGSGILQHGQGNWLIDQKAATFLQENAAKAHIFGMSDDQELVVHQDEDNTLMTLREFLIKIESKGLIDFELGGHTYSRNSTQDAIR</sequence>
<proteinExistence type="predicted"/>
<reference evidence="1" key="1">
    <citation type="submission" date="2021-02" db="EMBL/GenBank/DDBJ databases">
        <authorList>
            <person name="Dougan E. K."/>
            <person name="Rhodes N."/>
            <person name="Thang M."/>
            <person name="Chan C."/>
        </authorList>
    </citation>
    <scope>NUCLEOTIDE SEQUENCE</scope>
</reference>
<name>A0A812JLN6_9DINO</name>
<dbReference type="AlphaFoldDB" id="A0A812JLN6"/>
<gene>
    <name evidence="1" type="ORF">SNAT2548_LOCUS7163</name>
</gene>
<evidence type="ECO:0000313" key="1">
    <source>
        <dbReference type="EMBL" id="CAE7211938.1"/>
    </source>
</evidence>
<dbReference type="EMBL" id="CAJNDS010000491">
    <property type="protein sequence ID" value="CAE7211938.1"/>
    <property type="molecule type" value="Genomic_DNA"/>
</dbReference>
<accession>A0A812JLN6</accession>
<dbReference type="OrthoDB" id="446733at2759"/>
<protein>
    <submittedName>
        <fullName evidence="1">Uncharacterized protein</fullName>
    </submittedName>
</protein>
<organism evidence="1 2">
    <name type="scientific">Symbiodinium natans</name>
    <dbReference type="NCBI Taxonomy" id="878477"/>
    <lineage>
        <taxon>Eukaryota</taxon>
        <taxon>Sar</taxon>
        <taxon>Alveolata</taxon>
        <taxon>Dinophyceae</taxon>
        <taxon>Suessiales</taxon>
        <taxon>Symbiodiniaceae</taxon>
        <taxon>Symbiodinium</taxon>
    </lineage>
</organism>
<evidence type="ECO:0000313" key="2">
    <source>
        <dbReference type="Proteomes" id="UP000604046"/>
    </source>
</evidence>
<keyword evidence="2" id="KW-1185">Reference proteome</keyword>
<dbReference type="Proteomes" id="UP000604046">
    <property type="component" value="Unassembled WGS sequence"/>
</dbReference>
<comment type="caution">
    <text evidence="1">The sequence shown here is derived from an EMBL/GenBank/DDBJ whole genome shotgun (WGS) entry which is preliminary data.</text>
</comment>